<evidence type="ECO:0000256" key="1">
    <source>
        <dbReference type="SAM" id="Phobius"/>
    </source>
</evidence>
<organism evidence="2 3">
    <name type="scientific">Haemophilus parahaemolyticus</name>
    <dbReference type="NCBI Taxonomy" id="735"/>
    <lineage>
        <taxon>Bacteria</taxon>
        <taxon>Pseudomonadati</taxon>
        <taxon>Pseudomonadota</taxon>
        <taxon>Gammaproteobacteria</taxon>
        <taxon>Pasteurellales</taxon>
        <taxon>Pasteurellaceae</taxon>
        <taxon>Haemophilus</taxon>
    </lineage>
</organism>
<name>A0A369ZDM7_HAEPH</name>
<accession>A0A369ZDM7</accession>
<sequence length="236" mass="25916">MPINFPQLLQDSWNFIRNRRQFSLTAMGLLLAIQLLATFVLSNFMVSDSAVSLLPSFLIGIGNIFISVLLVLNINDINAGTFQSFFQNTSKALAKLLPAISLNIIMVLPLSFGMSSILFGNISGSGASIFSLPLSAIGIFVFVRLNLAIYVFLVENYRVGQAVKFMWQLAKGKMAALFAYTLLANLLPILITALVGRLGDNVAIMVLSFVISAFLSLFTTILGFRFYQTIRPKTVN</sequence>
<reference evidence="2 3" key="1">
    <citation type="submission" date="2018-05" db="EMBL/GenBank/DDBJ databases">
        <title>Draft Genome Sequences for a Diverse set of 7 Haemophilus Species.</title>
        <authorList>
            <person name="Nichols M."/>
            <person name="Topaz N."/>
            <person name="Wang X."/>
            <person name="Wang X."/>
            <person name="Boxrud D."/>
        </authorList>
    </citation>
    <scope>NUCLEOTIDE SEQUENCE [LARGE SCALE GENOMIC DNA]</scope>
    <source>
        <strain evidence="2 3">C2010039593</strain>
    </source>
</reference>
<keyword evidence="1" id="KW-0812">Transmembrane</keyword>
<keyword evidence="1" id="KW-1133">Transmembrane helix</keyword>
<feature type="transmembrane region" description="Helical" evidence="1">
    <location>
        <begin position="174"/>
        <end position="196"/>
    </location>
</feature>
<feature type="transmembrane region" description="Helical" evidence="1">
    <location>
        <begin position="96"/>
        <end position="118"/>
    </location>
</feature>
<dbReference type="STRING" id="735.B0185_04595"/>
<keyword evidence="1" id="KW-0472">Membrane</keyword>
<evidence type="ECO:0000313" key="2">
    <source>
        <dbReference type="EMBL" id="RDF04853.1"/>
    </source>
</evidence>
<evidence type="ECO:0000313" key="3">
    <source>
        <dbReference type="Proteomes" id="UP000253999"/>
    </source>
</evidence>
<comment type="caution">
    <text evidence="2">The sequence shown here is derived from an EMBL/GenBank/DDBJ whole genome shotgun (WGS) entry which is preliminary data.</text>
</comment>
<proteinExistence type="predicted"/>
<protein>
    <recommendedName>
        <fullName evidence="4">Intracellular septation protein A</fullName>
    </recommendedName>
</protein>
<feature type="transmembrane region" description="Helical" evidence="1">
    <location>
        <begin position="130"/>
        <end position="153"/>
    </location>
</feature>
<feature type="transmembrane region" description="Helical" evidence="1">
    <location>
        <begin position="53"/>
        <end position="75"/>
    </location>
</feature>
<dbReference type="RefSeq" id="WP_111312632.1">
    <property type="nucleotide sequence ID" value="NZ_QEQD01000003.1"/>
</dbReference>
<gene>
    <name evidence="2" type="ORF">DPV98_03340</name>
</gene>
<dbReference type="Proteomes" id="UP000253999">
    <property type="component" value="Unassembled WGS sequence"/>
</dbReference>
<evidence type="ECO:0008006" key="4">
    <source>
        <dbReference type="Google" id="ProtNLM"/>
    </source>
</evidence>
<feature type="transmembrane region" description="Helical" evidence="1">
    <location>
        <begin position="202"/>
        <end position="224"/>
    </location>
</feature>
<feature type="transmembrane region" description="Helical" evidence="1">
    <location>
        <begin position="21"/>
        <end position="41"/>
    </location>
</feature>
<dbReference type="EMBL" id="QEQD01000003">
    <property type="protein sequence ID" value="RDF04853.1"/>
    <property type="molecule type" value="Genomic_DNA"/>
</dbReference>
<dbReference type="AlphaFoldDB" id="A0A369ZDM7"/>